<dbReference type="EMBL" id="MKKK01000012">
    <property type="protein sequence ID" value="OEY97184.1"/>
    <property type="molecule type" value="Genomic_DNA"/>
</dbReference>
<name>A0A1E7RCU1_9GAMM</name>
<reference evidence="2 3" key="1">
    <citation type="submission" date="2016-09" db="EMBL/GenBank/DDBJ databases">
        <authorList>
            <person name="Capua I."/>
            <person name="De Benedictis P."/>
            <person name="Joannis T."/>
            <person name="Lombin L.H."/>
            <person name="Cattoli G."/>
        </authorList>
    </citation>
    <scope>NUCLEOTIDE SEQUENCE [LARGE SCALE GENOMIC DNA]</scope>
    <source>
        <strain evidence="2 3">ANC 4671</strain>
    </source>
</reference>
<dbReference type="GO" id="GO:0016788">
    <property type="term" value="F:hydrolase activity, acting on ester bonds"/>
    <property type="evidence" value="ECO:0007669"/>
    <property type="project" value="InterPro"/>
</dbReference>
<keyword evidence="3" id="KW-1185">Reference proteome</keyword>
<protein>
    <recommendedName>
        <fullName evidence="1">GPI inositol-deacylase PGAP1-like alpha/beta domain-containing protein</fullName>
    </recommendedName>
</protein>
<dbReference type="PANTHER" id="PTHR37946">
    <property type="entry name" value="SLL1969 PROTEIN"/>
    <property type="match status" value="1"/>
</dbReference>
<evidence type="ECO:0000313" key="3">
    <source>
        <dbReference type="Proteomes" id="UP000185895"/>
    </source>
</evidence>
<dbReference type="Gene3D" id="3.40.50.1820">
    <property type="entry name" value="alpha/beta hydrolase"/>
    <property type="match status" value="1"/>
</dbReference>
<dbReference type="Pfam" id="PF07819">
    <property type="entry name" value="PGAP1"/>
    <property type="match status" value="1"/>
</dbReference>
<organism evidence="2 3">
    <name type="scientific">Acinetobacter qingfengensis</name>
    <dbReference type="NCBI Taxonomy" id="1262585"/>
    <lineage>
        <taxon>Bacteria</taxon>
        <taxon>Pseudomonadati</taxon>
        <taxon>Pseudomonadota</taxon>
        <taxon>Gammaproteobacteria</taxon>
        <taxon>Moraxellales</taxon>
        <taxon>Moraxellaceae</taxon>
        <taxon>Acinetobacter</taxon>
    </lineage>
</organism>
<dbReference type="OrthoDB" id="869379at2"/>
<dbReference type="InterPro" id="IPR012908">
    <property type="entry name" value="PGAP1-ab_dom-like"/>
</dbReference>
<dbReference type="RefSeq" id="WP_070069333.1">
    <property type="nucleotide sequence ID" value="NZ_MKKK01000012.1"/>
</dbReference>
<evidence type="ECO:0000259" key="1">
    <source>
        <dbReference type="Pfam" id="PF07819"/>
    </source>
</evidence>
<dbReference type="AlphaFoldDB" id="A0A1E7RCU1"/>
<evidence type="ECO:0000313" key="2">
    <source>
        <dbReference type="EMBL" id="OEY97184.1"/>
    </source>
</evidence>
<feature type="domain" description="GPI inositol-deacylase PGAP1-like alpha/beta" evidence="1">
    <location>
        <begin position="152"/>
        <end position="374"/>
    </location>
</feature>
<proteinExistence type="predicted"/>
<dbReference type="SUPFAM" id="SSF53474">
    <property type="entry name" value="alpha/beta-Hydrolases"/>
    <property type="match status" value="1"/>
</dbReference>
<gene>
    <name evidence="2" type="ORF">BJI46_01790</name>
</gene>
<sequence>MPTLTPLHETYCRWDLTPPNQADIFEGLAQLVTVNLLGIHDVVQLIHREMLLKNLGFNQQRSQWLVNNALAQKTFRQGYRIIQTSGQQLIAPALRLVNQHLPNLKHKPLSPTQHALVGALNGVMGNFLIQQQNPLALPMIFYDHYGQPQHGELAGRVIIMVHGLCMSHLSWTQGNFGGIGEKLLAQRDCNLMLYLNYNSGRRISANGKSLSLLLEDLILRHPRISSIDLIGHSMGGLVCRSALFYGKQDLMQWMNKVKNIVCIGSPHQGAVLERLGYMLQDRLGRLPMLNRLGQLTTIRSDGILDLRFGSVRDDDWEYASIRTGGKEDSRKPAPIPSKVNCFLIAGSIAMYPGQSKALSLIGDYLVSIPSALGEHPNPKLNLNIPEANKAIFYGLNHMELQCNSAVAEQIARWLYPDPLSTANCTIEETAHNAHQHFQHQDMYDLAGIVET</sequence>
<dbReference type="PANTHER" id="PTHR37946:SF1">
    <property type="entry name" value="SLL1969 PROTEIN"/>
    <property type="match status" value="1"/>
</dbReference>
<dbReference type="STRING" id="1262585.BJI46_01790"/>
<comment type="caution">
    <text evidence="2">The sequence shown here is derived from an EMBL/GenBank/DDBJ whole genome shotgun (WGS) entry which is preliminary data.</text>
</comment>
<dbReference type="Proteomes" id="UP000185895">
    <property type="component" value="Unassembled WGS sequence"/>
</dbReference>
<dbReference type="InterPro" id="IPR029058">
    <property type="entry name" value="AB_hydrolase_fold"/>
</dbReference>
<accession>A0A1E7RCU1</accession>